<sequence>MLRKNWFGGVFKPKNLHSLEHLRYLYSVLSKNQVVSESNRGLLVETLRSIAEILIWGDQNDSSVFDFFLEKQMLSFFLRIMKQKCGSYVCVQLLQTLNILFENIRNETSLYYLLSNNHVNFIIEHKFDFSDEEVMAYYISFLKTLSFKLNSHTIHFFYNEHTNDFPLYTEAIKFFNHPESMVRIAVRTLTLNVYRVNDQSMLQFIRDKTAVPYFSNLVWFIGNHILELDACVRDDIDHDSRDRLSALVAEHLDHLHYLNDILQLHITPLNHLLAHHLLHRLLLPLLVNSLLPADSPLHRMVEQRRLTSDFLLDSASEGSPSNPAARRARVPRVSKVVALFLLAQVFLILAFPPLLKTLARSLLHAGASLLNHYNKSLCPSLTGFVAPKESLEKSLLSHGVSSPCRARLARRRGDLSPAGDEQEPQVCEGVEADASTAVMEVDTSLETCKSEADLTAELQSSLNITDEEKQQMLAYQLPPCCLDARWRTGTAEEDLSSRPFLQSVLDALNCRDSDYTALFSLCLLYALAHNAGFSDPDGSNVSSQSEHNFKRYNPDPRDNEILDPIPSQLSASTNLNPNIDSQSSDMPSKPSHVNPDRDTNSGVSQRNSVRSNEVNNVVDNTYVPLNIKTGLEAPSGGEDDVASSCSRDDLEGDPGKSSSSEYHSGAEGYGPADGSDSSDHCSSQHRREASVLNKLLMNDAKSDGGLKKPGYSGGKDATRDVGLQGSDNDGGTGERSVGIGEGNHRKLSATASVRRSSDQVADGVNEPPGCVNVPAAGVNILADGVNVSSGSVNVPAGSVNVSAGSVNVSAGSVNVSPGCVNSPAGGASYNSLLVDKMLHVISLSTQYNSKVRVVTLEIAIHVLKQVVGLTSPAEHCRDHQPPPLCNGVTNQDSDAERIRSRENSSVRESDNSRLEEDPQPSAASIVFSASCSCPEASGEGPCTSCSALPKATVSSPCHRKDSSVPSYVGSENNFQASANTSSCDANEIIDLKNKVSDSDLGVAVEERPSRSRGKNRPSRPVSGNKALLSDEHLAALEGAREEATLVLRNYYKSEEMFLDLFEDEWSHSGCGGADTSSRPMSESLRVEYLLQDSSILLPPTATPLTGIALNRRRPCGEVERARRAMRVFFLVRGACLAMRGEHDTQLPLTRPSACVRVNDVLDLNNSDLIACVVIPRDGERCRRFLVIDVLQLILVEPDQRRLGWGVAKFVGFLQYLEVSGDKDDSRVLHLTIHHPASAAAASTSSTSMRPSTSRAAPPPAPLLSAKFIFDDHIRCMAAKQRLCKGRNKARQRKLQQIARLLELPSHILPSCPSPPSHPLSAMRLEAHHHHRRGLSGHRGSDGRSGRSGRVPGRATSQSFTGGLSASLTDSGHYSDAGRSPRPAPEEIALEDLPAPPTAGAQGNHPYLRRL</sequence>
<proteinExistence type="inferred from homology"/>
<evidence type="ECO:0000259" key="5">
    <source>
        <dbReference type="Pfam" id="PF09758"/>
    </source>
</evidence>
<feature type="compositionally biased region" description="Polar residues" evidence="3">
    <location>
        <begin position="1354"/>
        <end position="1371"/>
    </location>
</feature>
<feature type="compositionally biased region" description="Polar residues" evidence="3">
    <location>
        <begin position="537"/>
        <end position="546"/>
    </location>
</feature>
<feature type="domain" description="CLEC16A/TT9 C-terminal" evidence="6">
    <location>
        <begin position="1022"/>
        <end position="1310"/>
    </location>
</feature>
<evidence type="ECO:0000259" key="6">
    <source>
        <dbReference type="Pfam" id="PF19439"/>
    </source>
</evidence>
<dbReference type="GO" id="GO:0005770">
    <property type="term" value="C:late endosome"/>
    <property type="evidence" value="ECO:0007669"/>
    <property type="project" value="TreeGrafter"/>
</dbReference>
<organism evidence="7 8">
    <name type="scientific">Hyalella azteca</name>
    <name type="common">Amphipod</name>
    <dbReference type="NCBI Taxonomy" id="294128"/>
    <lineage>
        <taxon>Eukaryota</taxon>
        <taxon>Metazoa</taxon>
        <taxon>Ecdysozoa</taxon>
        <taxon>Arthropoda</taxon>
        <taxon>Crustacea</taxon>
        <taxon>Multicrustacea</taxon>
        <taxon>Malacostraca</taxon>
        <taxon>Eumalacostraca</taxon>
        <taxon>Peracarida</taxon>
        <taxon>Amphipoda</taxon>
        <taxon>Senticaudata</taxon>
        <taxon>Talitrida</taxon>
        <taxon>Talitroidea</taxon>
        <taxon>Hyalellidae</taxon>
        <taxon>Hyalella</taxon>
    </lineage>
</organism>
<feature type="compositionally biased region" description="Basic and acidic residues" evidence="3">
    <location>
        <begin position="894"/>
        <end position="916"/>
    </location>
</feature>
<name>A0A979FW09_HYAAZ</name>
<dbReference type="PANTHER" id="PTHR21481">
    <property type="entry name" value="PROTEIN CLEC16A"/>
    <property type="match status" value="1"/>
</dbReference>
<feature type="region of interest" description="Disordered" evidence="3">
    <location>
        <begin position="878"/>
        <end position="920"/>
    </location>
</feature>
<comment type="similarity">
    <text evidence="1">Belongs to the CLEC16A/gop-1 family.</text>
</comment>
<accession>A0A979FW09</accession>
<feature type="region of interest" description="Disordered" evidence="3">
    <location>
        <begin position="1239"/>
        <end position="1259"/>
    </location>
</feature>
<dbReference type="GO" id="GO:0016197">
    <property type="term" value="P:endosomal transport"/>
    <property type="evidence" value="ECO:0007669"/>
    <property type="project" value="TreeGrafter"/>
</dbReference>
<dbReference type="GO" id="GO:1901096">
    <property type="term" value="P:regulation of autophagosome maturation"/>
    <property type="evidence" value="ECO:0007669"/>
    <property type="project" value="TreeGrafter"/>
</dbReference>
<feature type="compositionally biased region" description="Basic and acidic residues" evidence="3">
    <location>
        <begin position="547"/>
        <end position="560"/>
    </location>
</feature>
<dbReference type="InterPro" id="IPR019155">
    <property type="entry name" value="CLEC16A/TT9_N"/>
</dbReference>
<feature type="compositionally biased region" description="Low complexity" evidence="3">
    <location>
        <begin position="1239"/>
        <end position="1255"/>
    </location>
</feature>
<keyword evidence="2" id="KW-0072">Autophagy</keyword>
<feature type="region of interest" description="Disordered" evidence="3">
    <location>
        <begin position="1329"/>
        <end position="1410"/>
    </location>
</feature>
<feature type="domain" description="CLEC16A/TT9 C-terminal" evidence="6">
    <location>
        <begin position="241"/>
        <end position="534"/>
    </location>
</feature>
<keyword evidence="7" id="KW-1185">Reference proteome</keyword>
<protein>
    <submittedName>
        <fullName evidence="8">Protein CLEC16A homolog isoform X2</fullName>
    </submittedName>
</protein>
<keyword evidence="4" id="KW-0812">Transmembrane</keyword>
<keyword evidence="4" id="KW-1133">Transmembrane helix</keyword>
<dbReference type="Proteomes" id="UP000694843">
    <property type="component" value="Unplaced"/>
</dbReference>
<dbReference type="Pfam" id="PF09758">
    <property type="entry name" value="FPL"/>
    <property type="match status" value="1"/>
</dbReference>
<evidence type="ECO:0000313" key="8">
    <source>
        <dbReference type="RefSeq" id="XP_047740768.1"/>
    </source>
</evidence>
<dbReference type="PANTHER" id="PTHR21481:SF0">
    <property type="entry name" value="PROTEIN CLEC16A"/>
    <property type="match status" value="1"/>
</dbReference>
<dbReference type="InterPro" id="IPR039272">
    <property type="entry name" value="CLEC16A/TT9"/>
</dbReference>
<evidence type="ECO:0000313" key="7">
    <source>
        <dbReference type="Proteomes" id="UP000694843"/>
    </source>
</evidence>
<feature type="compositionally biased region" description="Low complexity" evidence="3">
    <location>
        <begin position="603"/>
        <end position="617"/>
    </location>
</feature>
<dbReference type="InterPro" id="IPR045820">
    <property type="entry name" value="CLEC16A/TT9_C"/>
</dbReference>
<feature type="region of interest" description="Disordered" evidence="3">
    <location>
        <begin position="535"/>
        <end position="617"/>
    </location>
</feature>
<dbReference type="CTD" id="107924"/>
<gene>
    <name evidence="8" type="primary">LOC108683044</name>
</gene>
<dbReference type="Pfam" id="PF19439">
    <property type="entry name" value="CLEC16A_C"/>
    <property type="match status" value="2"/>
</dbReference>
<feature type="domain" description="FPL" evidence="5">
    <location>
        <begin position="47"/>
        <end position="194"/>
    </location>
</feature>
<dbReference type="GO" id="GO:0006914">
    <property type="term" value="P:autophagy"/>
    <property type="evidence" value="ECO:0007669"/>
    <property type="project" value="UniProtKB-KW"/>
</dbReference>
<feature type="compositionally biased region" description="Polar residues" evidence="3">
    <location>
        <begin position="567"/>
        <end position="586"/>
    </location>
</feature>
<dbReference type="GO" id="GO:0005794">
    <property type="term" value="C:Golgi apparatus"/>
    <property type="evidence" value="ECO:0007669"/>
    <property type="project" value="TreeGrafter"/>
</dbReference>
<feature type="region of interest" description="Disordered" evidence="3">
    <location>
        <begin position="1001"/>
        <end position="1026"/>
    </location>
</feature>
<evidence type="ECO:0000256" key="2">
    <source>
        <dbReference type="ARBA" id="ARBA00023006"/>
    </source>
</evidence>
<feature type="transmembrane region" description="Helical" evidence="4">
    <location>
        <begin position="336"/>
        <end position="355"/>
    </location>
</feature>
<dbReference type="GeneID" id="108683044"/>
<dbReference type="RefSeq" id="XP_047740768.1">
    <property type="nucleotide sequence ID" value="XM_047884812.1"/>
</dbReference>
<reference evidence="8" key="1">
    <citation type="submission" date="2025-08" db="UniProtKB">
        <authorList>
            <consortium name="RefSeq"/>
        </authorList>
    </citation>
    <scope>IDENTIFICATION</scope>
    <source>
        <tissue evidence="8">Whole organism</tissue>
    </source>
</reference>
<evidence type="ECO:0000256" key="4">
    <source>
        <dbReference type="SAM" id="Phobius"/>
    </source>
</evidence>
<evidence type="ECO:0000256" key="3">
    <source>
        <dbReference type="SAM" id="MobiDB-lite"/>
    </source>
</evidence>
<keyword evidence="4" id="KW-0472">Membrane</keyword>
<feature type="region of interest" description="Disordered" evidence="3">
    <location>
        <begin position="629"/>
        <end position="766"/>
    </location>
</feature>
<evidence type="ECO:0000256" key="1">
    <source>
        <dbReference type="ARBA" id="ARBA00006441"/>
    </source>
</evidence>
<dbReference type="GO" id="GO:0007034">
    <property type="term" value="P:vacuolar transport"/>
    <property type="evidence" value="ECO:0007669"/>
    <property type="project" value="TreeGrafter"/>
</dbReference>